<dbReference type="EMBL" id="FZOF01000038">
    <property type="protein sequence ID" value="SNT54936.1"/>
    <property type="molecule type" value="Genomic_DNA"/>
</dbReference>
<sequence length="143" mass="16092">MSKEISDRDLMDVADDPAQARRLHKALRTLADNPQVDGTLKEMAREVLSGRLGMREALGSGAYLGALGDRMAELRRADERLTPEERAAQEERARRWFEQQSDEQAQEAQEDREDGTPGGDRPAAVRRDPRDVPPAYRPPSPRD</sequence>
<gene>
    <name evidence="2" type="ORF">SAMN05216252_13840</name>
</gene>
<keyword evidence="3" id="KW-1185">Reference proteome</keyword>
<reference evidence="2 3" key="1">
    <citation type="submission" date="2017-06" db="EMBL/GenBank/DDBJ databases">
        <authorList>
            <person name="Kim H.J."/>
            <person name="Triplett B.A."/>
        </authorList>
    </citation>
    <scope>NUCLEOTIDE SEQUENCE [LARGE SCALE GENOMIC DNA]</scope>
    <source>
        <strain evidence="2 3">CGMCC 4.1858</strain>
    </source>
</reference>
<feature type="region of interest" description="Disordered" evidence="1">
    <location>
        <begin position="77"/>
        <end position="143"/>
    </location>
</feature>
<name>A0A239NJ76_9ACTN</name>
<dbReference type="Proteomes" id="UP000198280">
    <property type="component" value="Unassembled WGS sequence"/>
</dbReference>
<protein>
    <submittedName>
        <fullName evidence="2">Uncharacterized protein</fullName>
    </submittedName>
</protein>
<accession>A0A239NJ76</accession>
<feature type="compositionally biased region" description="Acidic residues" evidence="1">
    <location>
        <begin position="100"/>
        <end position="113"/>
    </location>
</feature>
<feature type="compositionally biased region" description="Basic and acidic residues" evidence="1">
    <location>
        <begin position="77"/>
        <end position="97"/>
    </location>
</feature>
<dbReference type="RefSeq" id="WP_089228857.1">
    <property type="nucleotide sequence ID" value="NZ_FZOF01000038.1"/>
</dbReference>
<proteinExistence type="predicted"/>
<evidence type="ECO:0000256" key="1">
    <source>
        <dbReference type="SAM" id="MobiDB-lite"/>
    </source>
</evidence>
<evidence type="ECO:0000313" key="2">
    <source>
        <dbReference type="EMBL" id="SNT54936.1"/>
    </source>
</evidence>
<dbReference type="OrthoDB" id="3871167at2"/>
<evidence type="ECO:0000313" key="3">
    <source>
        <dbReference type="Proteomes" id="UP000198280"/>
    </source>
</evidence>
<dbReference type="AlphaFoldDB" id="A0A239NJ76"/>
<organism evidence="2 3">
    <name type="scientific">Actinacidiphila glaucinigra</name>
    <dbReference type="NCBI Taxonomy" id="235986"/>
    <lineage>
        <taxon>Bacteria</taxon>
        <taxon>Bacillati</taxon>
        <taxon>Actinomycetota</taxon>
        <taxon>Actinomycetes</taxon>
        <taxon>Kitasatosporales</taxon>
        <taxon>Streptomycetaceae</taxon>
        <taxon>Actinacidiphila</taxon>
    </lineage>
</organism>